<gene>
    <name evidence="1" type="ORF">BDN72DRAFT_866206</name>
</gene>
<keyword evidence="2" id="KW-1185">Reference proteome</keyword>
<dbReference type="EMBL" id="ML209630">
    <property type="protein sequence ID" value="TFK58115.1"/>
    <property type="molecule type" value="Genomic_DNA"/>
</dbReference>
<evidence type="ECO:0000313" key="2">
    <source>
        <dbReference type="Proteomes" id="UP000308600"/>
    </source>
</evidence>
<name>A0ACD2ZY80_9AGAR</name>
<accession>A0ACD2ZY80</accession>
<sequence>MSTSQPNNLNENPTRVTVYGREEAIDGTRTVGFHFSSCLFASHSTFPVKPNLLQLVTVDLTLRACFEIHHDTATANVDVRVDGTRSLITHHEFSPTIELLLNTFETGIVEQIQPGIRTVSTGEGTTESPPPAYRPRRSSGLPVAPFSAQPSPPDSPTQSFIKISDNSTPALPLRTSPPPTPLHRGPRPLTESEAELWTPYPDDVFPGTLTAAEASHITVVEVTQLAQSSRCLARPCGGAVPTTDQVVVSDGSSGESEAILLSPSTRVCRMREPQQDRDEDKLSLSTSDEMGGGPPRAPKQLLPPSSIRDVLENHLENHLEGAEKAHLAQTHFDPEGGTLRAGSSPDASSCRGVNHYLRRCSSIFCRTWTHGKVDQTTTPHPP</sequence>
<dbReference type="Proteomes" id="UP000308600">
    <property type="component" value="Unassembled WGS sequence"/>
</dbReference>
<reference evidence="1 2" key="1">
    <citation type="journal article" date="2019" name="Nat. Ecol. Evol.">
        <title>Megaphylogeny resolves global patterns of mushroom evolution.</title>
        <authorList>
            <person name="Varga T."/>
            <person name="Krizsan K."/>
            <person name="Foldi C."/>
            <person name="Dima B."/>
            <person name="Sanchez-Garcia M."/>
            <person name="Sanchez-Ramirez S."/>
            <person name="Szollosi G.J."/>
            <person name="Szarkandi J.G."/>
            <person name="Papp V."/>
            <person name="Albert L."/>
            <person name="Andreopoulos W."/>
            <person name="Angelini C."/>
            <person name="Antonin V."/>
            <person name="Barry K.W."/>
            <person name="Bougher N.L."/>
            <person name="Buchanan P."/>
            <person name="Buyck B."/>
            <person name="Bense V."/>
            <person name="Catcheside P."/>
            <person name="Chovatia M."/>
            <person name="Cooper J."/>
            <person name="Damon W."/>
            <person name="Desjardin D."/>
            <person name="Finy P."/>
            <person name="Geml J."/>
            <person name="Haridas S."/>
            <person name="Hughes K."/>
            <person name="Justo A."/>
            <person name="Karasinski D."/>
            <person name="Kautmanova I."/>
            <person name="Kiss B."/>
            <person name="Kocsube S."/>
            <person name="Kotiranta H."/>
            <person name="LaButti K.M."/>
            <person name="Lechner B.E."/>
            <person name="Liimatainen K."/>
            <person name="Lipzen A."/>
            <person name="Lukacs Z."/>
            <person name="Mihaltcheva S."/>
            <person name="Morgado L.N."/>
            <person name="Niskanen T."/>
            <person name="Noordeloos M.E."/>
            <person name="Ohm R.A."/>
            <person name="Ortiz-Santana B."/>
            <person name="Ovrebo C."/>
            <person name="Racz N."/>
            <person name="Riley R."/>
            <person name="Savchenko A."/>
            <person name="Shiryaev A."/>
            <person name="Soop K."/>
            <person name="Spirin V."/>
            <person name="Szebenyi C."/>
            <person name="Tomsovsky M."/>
            <person name="Tulloss R.E."/>
            <person name="Uehling J."/>
            <person name="Grigoriev I.V."/>
            <person name="Vagvolgyi C."/>
            <person name="Papp T."/>
            <person name="Martin F.M."/>
            <person name="Miettinen O."/>
            <person name="Hibbett D.S."/>
            <person name="Nagy L.G."/>
        </authorList>
    </citation>
    <scope>NUCLEOTIDE SEQUENCE [LARGE SCALE GENOMIC DNA]</scope>
    <source>
        <strain evidence="1 2">NL-1719</strain>
    </source>
</reference>
<organism evidence="1 2">
    <name type="scientific">Pluteus cervinus</name>
    <dbReference type="NCBI Taxonomy" id="181527"/>
    <lineage>
        <taxon>Eukaryota</taxon>
        <taxon>Fungi</taxon>
        <taxon>Dikarya</taxon>
        <taxon>Basidiomycota</taxon>
        <taxon>Agaricomycotina</taxon>
        <taxon>Agaricomycetes</taxon>
        <taxon>Agaricomycetidae</taxon>
        <taxon>Agaricales</taxon>
        <taxon>Pluteineae</taxon>
        <taxon>Pluteaceae</taxon>
        <taxon>Pluteus</taxon>
    </lineage>
</organism>
<evidence type="ECO:0000313" key="1">
    <source>
        <dbReference type="EMBL" id="TFK58115.1"/>
    </source>
</evidence>
<proteinExistence type="predicted"/>
<protein>
    <submittedName>
        <fullName evidence="1">Uncharacterized protein</fullName>
    </submittedName>
</protein>